<feature type="compositionally biased region" description="Polar residues" evidence="8">
    <location>
        <begin position="374"/>
        <end position="422"/>
    </location>
</feature>
<dbReference type="EMBL" id="LLXJ01000515">
    <property type="protein sequence ID" value="PKC08787.1"/>
    <property type="molecule type" value="Genomic_DNA"/>
</dbReference>
<dbReference type="GO" id="GO:0017056">
    <property type="term" value="F:structural constituent of nuclear pore"/>
    <property type="evidence" value="ECO:0007669"/>
    <property type="project" value="InterPro"/>
</dbReference>
<feature type="region of interest" description="Disordered" evidence="8">
    <location>
        <begin position="374"/>
        <end position="549"/>
    </location>
</feature>
<keyword evidence="7" id="KW-0539">Nucleus</keyword>
<dbReference type="OrthoDB" id="2538017at2759"/>
<dbReference type="VEuPathDB" id="FungiDB:RhiirA1_463341"/>
<dbReference type="PANTHER" id="PTHR13437:SF2">
    <property type="entry name" value="NUCLEOPORIN P58_P45"/>
    <property type="match status" value="1"/>
</dbReference>
<evidence type="ECO:0000256" key="8">
    <source>
        <dbReference type="SAM" id="MobiDB-lite"/>
    </source>
</evidence>
<evidence type="ECO:0000256" key="7">
    <source>
        <dbReference type="ARBA" id="ARBA00023242"/>
    </source>
</evidence>
<evidence type="ECO:0000313" key="10">
    <source>
        <dbReference type="Proteomes" id="UP000232722"/>
    </source>
</evidence>
<dbReference type="InterPro" id="IPR025574">
    <property type="entry name" value="Nucleoporin_FG_rpt"/>
</dbReference>
<reference evidence="9 10" key="1">
    <citation type="submission" date="2016-04" db="EMBL/GenBank/DDBJ databases">
        <title>Genome analyses suggest a sexual origin of heterokaryosis in a supposedly ancient asexual fungus.</title>
        <authorList>
            <person name="Ropars J."/>
            <person name="Sedzielewska K."/>
            <person name="Noel J."/>
            <person name="Charron P."/>
            <person name="Farinelli L."/>
            <person name="Marton T."/>
            <person name="Kruger M."/>
            <person name="Pelin A."/>
            <person name="Brachmann A."/>
            <person name="Corradi N."/>
        </authorList>
    </citation>
    <scope>NUCLEOTIDE SEQUENCE [LARGE SCALE GENOMIC DNA]</scope>
    <source>
        <strain evidence="9 10">A5</strain>
    </source>
</reference>
<name>A0A2I1EFJ1_9GLOM</name>
<dbReference type="GO" id="GO:0008139">
    <property type="term" value="F:nuclear localization sequence binding"/>
    <property type="evidence" value="ECO:0007669"/>
    <property type="project" value="InterPro"/>
</dbReference>
<dbReference type="InterPro" id="IPR024882">
    <property type="entry name" value="NUP58/p45/49"/>
</dbReference>
<feature type="compositionally biased region" description="Polar residues" evidence="8">
    <location>
        <begin position="429"/>
        <end position="467"/>
    </location>
</feature>
<feature type="compositionally biased region" description="Low complexity" evidence="8">
    <location>
        <begin position="482"/>
        <end position="494"/>
    </location>
</feature>
<dbReference type="GO" id="GO:0015031">
    <property type="term" value="P:protein transport"/>
    <property type="evidence" value="ECO:0007669"/>
    <property type="project" value="UniProtKB-KW"/>
</dbReference>
<gene>
    <name evidence="9" type="ORF">RhiirA5_499725</name>
</gene>
<dbReference type="VEuPathDB" id="FungiDB:RhiirFUN_002028"/>
<organism evidence="9 10">
    <name type="scientific">Rhizophagus irregularis</name>
    <dbReference type="NCBI Taxonomy" id="588596"/>
    <lineage>
        <taxon>Eukaryota</taxon>
        <taxon>Fungi</taxon>
        <taxon>Fungi incertae sedis</taxon>
        <taxon>Mucoromycota</taxon>
        <taxon>Glomeromycotina</taxon>
        <taxon>Glomeromycetes</taxon>
        <taxon>Glomerales</taxon>
        <taxon>Glomeraceae</taxon>
        <taxon>Rhizophagus</taxon>
    </lineage>
</organism>
<evidence type="ECO:0000256" key="4">
    <source>
        <dbReference type="ARBA" id="ARBA00022927"/>
    </source>
</evidence>
<evidence type="ECO:0000256" key="5">
    <source>
        <dbReference type="ARBA" id="ARBA00023010"/>
    </source>
</evidence>
<evidence type="ECO:0000256" key="6">
    <source>
        <dbReference type="ARBA" id="ARBA00023132"/>
    </source>
</evidence>
<protein>
    <submittedName>
        <fullName evidence="9">Uncharacterized protein</fullName>
    </submittedName>
</protein>
<dbReference type="Pfam" id="PF13634">
    <property type="entry name" value="Nucleoporin_FG"/>
    <property type="match status" value="1"/>
</dbReference>
<keyword evidence="5" id="KW-0811">Translocation</keyword>
<feature type="compositionally biased region" description="Polar residues" evidence="8">
    <location>
        <begin position="495"/>
        <end position="549"/>
    </location>
</feature>
<keyword evidence="6" id="KW-0906">Nuclear pore complex</keyword>
<dbReference type="GO" id="GO:0005643">
    <property type="term" value="C:nuclear pore"/>
    <property type="evidence" value="ECO:0007669"/>
    <property type="project" value="UniProtKB-SubCell"/>
</dbReference>
<evidence type="ECO:0000256" key="2">
    <source>
        <dbReference type="ARBA" id="ARBA00022448"/>
    </source>
</evidence>
<sequence length="604" mass="66481">MAQQPFSFGSLNNSSTGFGRGLKLNTLSTGGSGFNIGNTLGGPTVSIGSTTQTTSEIEKTLIRLAQGGQLAANITKATKFSDLSESDQKLIVDIEQYIQNQKLIMSNIESTHLPDLNDYVKEVANESRTLFQKLASLMNELRTTHSQIDERLKDLEDQIKMVDNGKRFYDAASQGQSGNILQIGDNIFAKYYHDLVISFEERLRQYSSTIDEIERHFSSLAQNRSNDTENKELASLNESMRSQHQSFMVITGKVATLHEEMDKLREKYLRFRRTYSHDNSNPFEIQKEPSIDIARETSFNERKPAQELAKNLPVVTSAAQLNQLNPPSQIELIRPATQPLVQPSQPNLFGQSSQTSLFGQTNLFGQSTSQPSLFGSQQSLFGQTTSQPNLFGQSNFGQPASQPSLFGQSNFGQSTSQPSLFGQSGFGQPASQPSLFGQSNFGQSTSQPSLFGQSNFGQSTSQPSLFGQSGFGQPASQPSLFGQSSYGQSSYGQSTSLFGQTSQPSMFGQPNQFGQSTQPSLFGQPSQTSQASLFGQPGQSNAFGQPGQSNAFGHQMRLVKQVINPRLIFDLPQPLLARLLFPNDENKKKGVNYEAIFIKLHRFF</sequence>
<keyword evidence="4" id="KW-0653">Protein transport</keyword>
<accession>A0A2I1EFJ1</accession>
<dbReference type="Proteomes" id="UP000232722">
    <property type="component" value="Unassembled WGS sequence"/>
</dbReference>
<dbReference type="AlphaFoldDB" id="A0A2I1EFJ1"/>
<evidence type="ECO:0000313" key="9">
    <source>
        <dbReference type="EMBL" id="PKC08787.1"/>
    </source>
</evidence>
<keyword evidence="2" id="KW-0813">Transport</keyword>
<comment type="subcellular location">
    <subcellularLocation>
        <location evidence="1">Nucleus</location>
        <location evidence="1">Nuclear pore complex</location>
    </subcellularLocation>
</comment>
<evidence type="ECO:0000256" key="3">
    <source>
        <dbReference type="ARBA" id="ARBA00022816"/>
    </source>
</evidence>
<evidence type="ECO:0000256" key="1">
    <source>
        <dbReference type="ARBA" id="ARBA00004567"/>
    </source>
</evidence>
<comment type="caution">
    <text evidence="9">The sequence shown here is derived from an EMBL/GenBank/DDBJ whole genome shotgun (WGS) entry which is preliminary data.</text>
</comment>
<keyword evidence="3" id="KW-0509">mRNA transport</keyword>
<dbReference type="PANTHER" id="PTHR13437">
    <property type="entry name" value="NUCLEOPORIN P58/P45 NUCLEOPORIN-LIKE PROTEIN 1"/>
    <property type="match status" value="1"/>
</dbReference>
<reference evidence="9 10" key="2">
    <citation type="submission" date="2017-09" db="EMBL/GenBank/DDBJ databases">
        <title>Extensive intraspecific genome diversity in a model arbuscular mycorrhizal fungus.</title>
        <authorList>
            <person name="Chen E.C."/>
            <person name="Morin E."/>
            <person name="Beaudet D."/>
            <person name="Noel J."/>
            <person name="Ndikumana S."/>
            <person name="Charron P."/>
            <person name="St-Onge C."/>
            <person name="Giorgi J."/>
            <person name="Grigoriev I.V."/>
            <person name="Roux C."/>
            <person name="Martin F.M."/>
            <person name="Corradi N."/>
        </authorList>
    </citation>
    <scope>NUCLEOTIDE SEQUENCE [LARGE SCALE GENOMIC DNA]</scope>
    <source>
        <strain evidence="9 10">A5</strain>
    </source>
</reference>
<dbReference type="GO" id="GO:0051028">
    <property type="term" value="P:mRNA transport"/>
    <property type="evidence" value="ECO:0007669"/>
    <property type="project" value="UniProtKB-KW"/>
</dbReference>
<dbReference type="Gene3D" id="6.10.140.1350">
    <property type="match status" value="1"/>
</dbReference>
<proteinExistence type="predicted"/>
<dbReference type="VEuPathDB" id="FungiDB:FUN_001981"/>